<evidence type="ECO:0000256" key="10">
    <source>
        <dbReference type="SAM" id="Phobius"/>
    </source>
</evidence>
<dbReference type="GO" id="GO:0031505">
    <property type="term" value="P:fungal-type cell wall organization"/>
    <property type="evidence" value="ECO:0007669"/>
    <property type="project" value="TreeGrafter"/>
</dbReference>
<evidence type="ECO:0000256" key="5">
    <source>
        <dbReference type="ARBA" id="ARBA00022989"/>
    </source>
</evidence>
<feature type="compositionally biased region" description="Basic and acidic residues" evidence="9">
    <location>
        <begin position="25"/>
        <end position="43"/>
    </location>
</feature>
<organism evidence="12 13">
    <name type="scientific">Trametes pubescens</name>
    <name type="common">White-rot fungus</name>
    <dbReference type="NCBI Taxonomy" id="154538"/>
    <lineage>
        <taxon>Eukaryota</taxon>
        <taxon>Fungi</taxon>
        <taxon>Dikarya</taxon>
        <taxon>Basidiomycota</taxon>
        <taxon>Agaricomycotina</taxon>
        <taxon>Agaricomycetes</taxon>
        <taxon>Polyporales</taxon>
        <taxon>Polyporaceae</taxon>
        <taxon>Trametes</taxon>
    </lineage>
</organism>
<proteinExistence type="inferred from homology"/>
<keyword evidence="6 10" id="KW-0472">Membrane</keyword>
<name>A0A1M2VJ64_TRAPU</name>
<comment type="subcellular location">
    <subcellularLocation>
        <location evidence="1">Membrane</location>
        <topology evidence="1">Single-pass type II membrane protein</topology>
    </subcellularLocation>
</comment>
<comment type="similarity">
    <text evidence="2">Belongs to the SKN1/KRE6 family.</text>
</comment>
<dbReference type="PANTHER" id="PTHR31361:SF1">
    <property type="entry name" value="BETA-GLUCAN SYNTHESIS-ASSOCIATED PROTEIN KRE6-RELATED"/>
    <property type="match status" value="1"/>
</dbReference>
<dbReference type="InterPro" id="IPR005629">
    <property type="entry name" value="Skn1/Kre6/Sbg1"/>
</dbReference>
<evidence type="ECO:0000256" key="3">
    <source>
        <dbReference type="ARBA" id="ARBA00022692"/>
    </source>
</evidence>
<dbReference type="GO" id="GO:0015926">
    <property type="term" value="F:glucosidase activity"/>
    <property type="evidence" value="ECO:0007669"/>
    <property type="project" value="TreeGrafter"/>
</dbReference>
<dbReference type="GO" id="GO:0006078">
    <property type="term" value="P:(1-&gt;6)-beta-D-glucan biosynthetic process"/>
    <property type="evidence" value="ECO:0007669"/>
    <property type="project" value="TreeGrafter"/>
</dbReference>
<accession>A0A1M2VJ64</accession>
<dbReference type="AlphaFoldDB" id="A0A1M2VJ64"/>
<evidence type="ECO:0000256" key="6">
    <source>
        <dbReference type="ARBA" id="ARBA00023136"/>
    </source>
</evidence>
<evidence type="ECO:0000259" key="11">
    <source>
        <dbReference type="PROSITE" id="PS51762"/>
    </source>
</evidence>
<keyword evidence="5 10" id="KW-1133">Transmembrane helix</keyword>
<gene>
    <name evidence="12" type="ORF">TRAPUB_1596</name>
</gene>
<dbReference type="GO" id="GO:0005886">
    <property type="term" value="C:plasma membrane"/>
    <property type="evidence" value="ECO:0007669"/>
    <property type="project" value="TreeGrafter"/>
</dbReference>
<protein>
    <submittedName>
        <fullName evidence="12">Beta-glucan synthesis-associated protein SKN1</fullName>
    </submittedName>
</protein>
<sequence>MSDKFALPADPSTWGAALTIDQVEPDDHLHSPDPRRDKKTDRGGHIFTCRGITNLGFLFILGAGMLTLFAGYPIIDHFSKVPMTTLGGFNLGGVINATGQLAAIPGNWGLIDLDTPSDAYTFPDYNSGKDWQLIWSDEFETEGRTFYPGDDPYWEAVDLHYWGTNNMEWYDPAAITTRAGALEITLSVKQTHGLDYQGGMMSTWNKFCFTGGMVLASVVLPGVNNVVGLWPAIWTMGNLGRAGYGGSLDGMWPYTYDSCDVGTVANQTLNDLPAAATVNGDASAGGALSYLPGQKLSRCTCPGESHPGPIHADGTYVGRAAPEIDMFEAQITGNPLSGQVSQSAQWAPFNAAYTWFNNSDTLIIPDPVNTFPNPYKGGAFQQASSGVTETNQQAYEHTGNIFSVYGFQYKPGFEGAYISWIADGKLAWTLTQEGFAADPVVEIGPRPVPQEPMYLIANLGMSRNFGFVDLEHLIFPATMRVDYIRVYQDPDAINVGCDPEDFPTEAYINEYIEVYTNPNLTTWRDDYGQPFPKNSFLGEC</sequence>
<feature type="region of interest" description="Disordered" evidence="9">
    <location>
        <begin position="24"/>
        <end position="43"/>
    </location>
</feature>
<dbReference type="GO" id="GO:0005789">
    <property type="term" value="C:endoplasmic reticulum membrane"/>
    <property type="evidence" value="ECO:0007669"/>
    <property type="project" value="TreeGrafter"/>
</dbReference>
<dbReference type="PROSITE" id="PS51762">
    <property type="entry name" value="GH16_2"/>
    <property type="match status" value="1"/>
</dbReference>
<keyword evidence="7" id="KW-0325">Glycoprotein</keyword>
<evidence type="ECO:0000256" key="4">
    <source>
        <dbReference type="ARBA" id="ARBA00022968"/>
    </source>
</evidence>
<dbReference type="STRING" id="154538.A0A1M2VJ64"/>
<evidence type="ECO:0000256" key="1">
    <source>
        <dbReference type="ARBA" id="ARBA00004606"/>
    </source>
</evidence>
<feature type="domain" description="GH16" evidence="11">
    <location>
        <begin position="140"/>
        <end position="492"/>
    </location>
</feature>
<dbReference type="EMBL" id="MNAD01001168">
    <property type="protein sequence ID" value="OJT07573.1"/>
    <property type="molecule type" value="Genomic_DNA"/>
</dbReference>
<keyword evidence="3 10" id="KW-0812">Transmembrane</keyword>
<dbReference type="SUPFAM" id="SSF49899">
    <property type="entry name" value="Concanavalin A-like lectins/glucanases"/>
    <property type="match status" value="1"/>
</dbReference>
<evidence type="ECO:0000256" key="7">
    <source>
        <dbReference type="ARBA" id="ARBA00023180"/>
    </source>
</evidence>
<keyword evidence="4" id="KW-0735">Signal-anchor</keyword>
<evidence type="ECO:0000313" key="12">
    <source>
        <dbReference type="EMBL" id="OJT07573.1"/>
    </source>
</evidence>
<evidence type="ECO:0000313" key="13">
    <source>
        <dbReference type="Proteomes" id="UP000184267"/>
    </source>
</evidence>
<feature type="transmembrane region" description="Helical" evidence="10">
    <location>
        <begin position="55"/>
        <end position="75"/>
    </location>
</feature>
<dbReference type="PANTHER" id="PTHR31361">
    <property type="entry name" value="BETA-GLUCAN SYNTHESIS-ASSOCIATED PROTEIN KRE6-RELATED"/>
    <property type="match status" value="1"/>
</dbReference>
<dbReference type="InterPro" id="IPR013320">
    <property type="entry name" value="ConA-like_dom_sf"/>
</dbReference>
<reference evidence="12 13" key="1">
    <citation type="submission" date="2016-10" db="EMBL/GenBank/DDBJ databases">
        <title>Genome sequence of the basidiomycete white-rot fungus Trametes pubescens.</title>
        <authorList>
            <person name="Makela M.R."/>
            <person name="Granchi Z."/>
            <person name="Peng M."/>
            <person name="De Vries R.P."/>
            <person name="Grigoriev I."/>
            <person name="Riley R."/>
            <person name="Hilden K."/>
        </authorList>
    </citation>
    <scope>NUCLEOTIDE SEQUENCE [LARGE SCALE GENOMIC DNA]</scope>
    <source>
        <strain evidence="12 13">FBCC735</strain>
    </source>
</reference>
<dbReference type="Proteomes" id="UP000184267">
    <property type="component" value="Unassembled WGS sequence"/>
</dbReference>
<dbReference type="Pfam" id="PF03935">
    <property type="entry name" value="SKN1_KRE6_Sbg1"/>
    <property type="match status" value="1"/>
</dbReference>
<dbReference type="OMA" id="KDWQLIW"/>
<keyword evidence="13" id="KW-1185">Reference proteome</keyword>
<dbReference type="InterPro" id="IPR000757">
    <property type="entry name" value="Beta-glucanase-like"/>
</dbReference>
<evidence type="ECO:0000256" key="8">
    <source>
        <dbReference type="ARBA" id="ARBA00023316"/>
    </source>
</evidence>
<evidence type="ECO:0000256" key="2">
    <source>
        <dbReference type="ARBA" id="ARBA00010962"/>
    </source>
</evidence>
<keyword evidence="8" id="KW-0961">Cell wall biogenesis/degradation</keyword>
<evidence type="ECO:0000256" key="9">
    <source>
        <dbReference type="SAM" id="MobiDB-lite"/>
    </source>
</evidence>
<comment type="caution">
    <text evidence="12">The sequence shown here is derived from an EMBL/GenBank/DDBJ whole genome shotgun (WGS) entry which is preliminary data.</text>
</comment>
<dbReference type="OrthoDB" id="412647at2759"/>
<dbReference type="Gene3D" id="2.60.120.200">
    <property type="match status" value="2"/>
</dbReference>